<evidence type="ECO:0000313" key="5">
    <source>
        <dbReference type="EMBL" id="GGA88350.1"/>
    </source>
</evidence>
<feature type="domain" description="Periplasmic binding protein" evidence="4">
    <location>
        <begin position="45"/>
        <end position="295"/>
    </location>
</feature>
<protein>
    <recommendedName>
        <fullName evidence="4">Periplasmic binding protein domain-containing protein</fullName>
    </recommendedName>
</protein>
<dbReference type="Pfam" id="PF13407">
    <property type="entry name" value="Peripla_BP_4"/>
    <property type="match status" value="1"/>
</dbReference>
<dbReference type="PANTHER" id="PTHR46847">
    <property type="entry name" value="D-ALLOSE-BINDING PERIPLASMIC PROTEIN-RELATED"/>
    <property type="match status" value="1"/>
</dbReference>
<keyword evidence="3" id="KW-0732">Signal</keyword>
<comment type="similarity">
    <text evidence="2">Belongs to the bacterial solute-binding protein 2 family.</text>
</comment>
<proteinExistence type="inferred from homology"/>
<sequence length="387" mass="42600">MANIAVVKSVVIWAVISLQLIAVSVASEASSSAANKRNDPIRVTFINPSVQGEPFWEPLTNVMKAAARDLNIELKVVYTDANRFTYTAAVMEEINADIPPDFLVYIFLRGQGAALLSAAEQKGLRSFLINSSVPVEEREEIGLPREKYPHWLGHMYADDVKVGYDLAEHLFQLARRNGIANPEMIAVGGVKDSSATLDRDEGLLTYLQQQPALNLNQLVHASWTGATTPRKAGGLLKRYANTHIIWAANDSIAIQASITANELRGTRENIWVGGVDWSAAGIAAVKDGLIDVTYGGHFLEGASVMVLLHDFYHGHDFGDQSLVFKTTLQAITLDNYHQFEALLSDQTWSGVDFAQFSKIGKDLDDDQDYSFDWQTILSQRSTPATTD</sequence>
<dbReference type="GO" id="GO:0055085">
    <property type="term" value="P:transmembrane transport"/>
    <property type="evidence" value="ECO:0007669"/>
    <property type="project" value="UniProtKB-ARBA"/>
</dbReference>
<accession>A0A8J2XPK0</accession>
<dbReference type="PANTHER" id="PTHR46847:SF2">
    <property type="entry name" value="ABC TRANSPORTER SUGAR-BINDING PROTEIN"/>
    <property type="match status" value="1"/>
</dbReference>
<comment type="caution">
    <text evidence="5">The sequence shown here is derived from an EMBL/GenBank/DDBJ whole genome shotgun (WGS) entry which is preliminary data.</text>
</comment>
<dbReference type="CDD" id="cd06324">
    <property type="entry name" value="PBP1_ABC_sugar_binding-like"/>
    <property type="match status" value="1"/>
</dbReference>
<evidence type="ECO:0000259" key="4">
    <source>
        <dbReference type="Pfam" id="PF13407"/>
    </source>
</evidence>
<dbReference type="RefSeq" id="WP_087507321.1">
    <property type="nucleotide sequence ID" value="NZ_NGNS01000028.1"/>
</dbReference>
<keyword evidence="6" id="KW-1185">Reference proteome</keyword>
<dbReference type="Proteomes" id="UP000619743">
    <property type="component" value="Unassembled WGS sequence"/>
</dbReference>
<dbReference type="AlphaFoldDB" id="A0A8J2XPK0"/>
<reference evidence="6" key="1">
    <citation type="journal article" date="2019" name="Int. J. Syst. Evol. Microbiol.">
        <title>The Global Catalogue of Microorganisms (GCM) 10K type strain sequencing project: providing services to taxonomists for standard genome sequencing and annotation.</title>
        <authorList>
            <consortium name="The Broad Institute Genomics Platform"/>
            <consortium name="The Broad Institute Genome Sequencing Center for Infectious Disease"/>
            <person name="Wu L."/>
            <person name="Ma J."/>
        </authorList>
    </citation>
    <scope>NUCLEOTIDE SEQUENCE [LARGE SCALE GENOMIC DNA]</scope>
    <source>
        <strain evidence="6">CGMCC 1.10130</strain>
    </source>
</reference>
<comment type="subcellular location">
    <subcellularLocation>
        <location evidence="1">Cell envelope</location>
    </subcellularLocation>
</comment>
<evidence type="ECO:0000256" key="1">
    <source>
        <dbReference type="ARBA" id="ARBA00004196"/>
    </source>
</evidence>
<dbReference type="OrthoDB" id="245475at2"/>
<name>A0A8J2XPK0_9GAMM</name>
<dbReference type="GO" id="GO:0030246">
    <property type="term" value="F:carbohydrate binding"/>
    <property type="evidence" value="ECO:0007669"/>
    <property type="project" value="UniProtKB-ARBA"/>
</dbReference>
<dbReference type="Gene3D" id="3.40.50.2300">
    <property type="match status" value="2"/>
</dbReference>
<gene>
    <name evidence="5" type="ORF">GCM10011369_33120</name>
</gene>
<dbReference type="InterPro" id="IPR025997">
    <property type="entry name" value="SBP_2_dom"/>
</dbReference>
<dbReference type="InterPro" id="IPR028082">
    <property type="entry name" value="Peripla_BP_I"/>
</dbReference>
<dbReference type="SUPFAM" id="SSF53822">
    <property type="entry name" value="Periplasmic binding protein-like I"/>
    <property type="match status" value="1"/>
</dbReference>
<evidence type="ECO:0000313" key="6">
    <source>
        <dbReference type="Proteomes" id="UP000619743"/>
    </source>
</evidence>
<dbReference type="EMBL" id="BMDX01000024">
    <property type="protein sequence ID" value="GGA88350.1"/>
    <property type="molecule type" value="Genomic_DNA"/>
</dbReference>
<dbReference type="GO" id="GO:0030313">
    <property type="term" value="C:cell envelope"/>
    <property type="evidence" value="ECO:0007669"/>
    <property type="project" value="UniProtKB-SubCell"/>
</dbReference>
<organism evidence="5 6">
    <name type="scientific">Neiella marina</name>
    <dbReference type="NCBI Taxonomy" id="508461"/>
    <lineage>
        <taxon>Bacteria</taxon>
        <taxon>Pseudomonadati</taxon>
        <taxon>Pseudomonadota</taxon>
        <taxon>Gammaproteobacteria</taxon>
        <taxon>Alteromonadales</taxon>
        <taxon>Echinimonadaceae</taxon>
        <taxon>Neiella</taxon>
    </lineage>
</organism>
<evidence type="ECO:0000256" key="3">
    <source>
        <dbReference type="ARBA" id="ARBA00022729"/>
    </source>
</evidence>
<evidence type="ECO:0000256" key="2">
    <source>
        <dbReference type="ARBA" id="ARBA00007639"/>
    </source>
</evidence>